<organism evidence="2 3">
    <name type="scientific">Allacma fusca</name>
    <dbReference type="NCBI Taxonomy" id="39272"/>
    <lineage>
        <taxon>Eukaryota</taxon>
        <taxon>Metazoa</taxon>
        <taxon>Ecdysozoa</taxon>
        <taxon>Arthropoda</taxon>
        <taxon>Hexapoda</taxon>
        <taxon>Collembola</taxon>
        <taxon>Symphypleona</taxon>
        <taxon>Sminthuridae</taxon>
        <taxon>Allacma</taxon>
    </lineage>
</organism>
<name>A0A8J2MCU3_9HEXA</name>
<dbReference type="InterPro" id="IPR013547">
    <property type="entry name" value="P4H_N"/>
</dbReference>
<protein>
    <recommendedName>
        <fullName evidence="1">Prolyl 4-hydroxylase N-terminal domain-containing protein</fullName>
    </recommendedName>
</protein>
<evidence type="ECO:0000259" key="1">
    <source>
        <dbReference type="Pfam" id="PF08336"/>
    </source>
</evidence>
<evidence type="ECO:0000313" key="3">
    <source>
        <dbReference type="Proteomes" id="UP000708208"/>
    </source>
</evidence>
<dbReference type="GO" id="GO:0004656">
    <property type="term" value="F:procollagen-proline 4-dioxygenase activity"/>
    <property type="evidence" value="ECO:0007669"/>
    <property type="project" value="InterPro"/>
</dbReference>
<sequence length="297" mass="34398">MNDFKRELTDLVKNKTGDFNKHAAQLSRVESYLRDFEETTGKVSGNYVVQKPLFRAAKVVWNPVASYHMIRRFAVELKRLIKTLDTEDELQRRTGNHIINIMKDFGWPSEKDLQMHMNSILRVQNVYNLNTSEIARGKIADQDTHVGLSGTDCQEIGKLGMTNRLYTWSLEWLELAAEKFLSESSPMLASLEKEIQHAIVAHDSAWERSAGWEHQYYLNRVSEVPKNRVKRRTVQFNSYKGGKTSNLNEINFWGLCDGENYQDPEEKKKLFCYLESKISNGAWTINPVKMNKTEVGR</sequence>
<evidence type="ECO:0000313" key="2">
    <source>
        <dbReference type="EMBL" id="CAG7836315.1"/>
    </source>
</evidence>
<feature type="domain" description="Prolyl 4-hydroxylase N-terminal" evidence="1">
    <location>
        <begin position="20"/>
        <end position="140"/>
    </location>
</feature>
<dbReference type="Pfam" id="PF08336">
    <property type="entry name" value="P4Ha_N"/>
    <property type="match status" value="1"/>
</dbReference>
<dbReference type="EMBL" id="CAJVCH010570973">
    <property type="protein sequence ID" value="CAG7836315.1"/>
    <property type="molecule type" value="Genomic_DNA"/>
</dbReference>
<dbReference type="AlphaFoldDB" id="A0A8J2MCU3"/>
<reference evidence="2" key="1">
    <citation type="submission" date="2021-06" db="EMBL/GenBank/DDBJ databases">
        <authorList>
            <person name="Hodson N. C."/>
            <person name="Mongue J. A."/>
            <person name="Jaron S. K."/>
        </authorList>
    </citation>
    <scope>NUCLEOTIDE SEQUENCE</scope>
</reference>
<comment type="caution">
    <text evidence="2">The sequence shown here is derived from an EMBL/GenBank/DDBJ whole genome shotgun (WGS) entry which is preliminary data.</text>
</comment>
<dbReference type="Proteomes" id="UP000708208">
    <property type="component" value="Unassembled WGS sequence"/>
</dbReference>
<proteinExistence type="predicted"/>
<dbReference type="GO" id="GO:0005783">
    <property type="term" value="C:endoplasmic reticulum"/>
    <property type="evidence" value="ECO:0007669"/>
    <property type="project" value="InterPro"/>
</dbReference>
<keyword evidence="3" id="KW-1185">Reference proteome</keyword>
<dbReference type="OrthoDB" id="7882996at2759"/>
<accession>A0A8J2MCU3</accession>
<gene>
    <name evidence="2" type="ORF">AFUS01_LOCUS45572</name>
</gene>